<dbReference type="OrthoDB" id="9795814at2"/>
<keyword evidence="2" id="KW-0813">Transport</keyword>
<dbReference type="EMBL" id="QPMK01000008">
    <property type="protein sequence ID" value="RDD65969.1"/>
    <property type="molecule type" value="Genomic_DNA"/>
</dbReference>
<comment type="cofactor">
    <cofactor evidence="1">
        <name>heme</name>
        <dbReference type="ChEBI" id="CHEBI:30413"/>
    </cofactor>
</comment>
<evidence type="ECO:0000256" key="6">
    <source>
        <dbReference type="PIRSR" id="PIRSR601486-1"/>
    </source>
</evidence>
<evidence type="ECO:0000256" key="5">
    <source>
        <dbReference type="ARBA" id="ARBA00023004"/>
    </source>
</evidence>
<evidence type="ECO:0000313" key="8">
    <source>
        <dbReference type="Proteomes" id="UP000253977"/>
    </source>
</evidence>
<evidence type="ECO:0000313" key="7">
    <source>
        <dbReference type="EMBL" id="RDD65969.1"/>
    </source>
</evidence>
<dbReference type="GO" id="GO:0019825">
    <property type="term" value="F:oxygen binding"/>
    <property type="evidence" value="ECO:0007669"/>
    <property type="project" value="InterPro"/>
</dbReference>
<dbReference type="SUPFAM" id="SSF46458">
    <property type="entry name" value="Globin-like"/>
    <property type="match status" value="1"/>
</dbReference>
<keyword evidence="3 6" id="KW-0349">Heme</keyword>
<dbReference type="Proteomes" id="UP000253977">
    <property type="component" value="Unassembled WGS sequence"/>
</dbReference>
<feature type="binding site" description="distal binding residue" evidence="6">
    <location>
        <position position="61"/>
    </location>
    <ligand>
        <name>heme</name>
        <dbReference type="ChEBI" id="CHEBI:30413"/>
    </ligand>
    <ligandPart>
        <name>Fe</name>
        <dbReference type="ChEBI" id="CHEBI:18248"/>
    </ligandPart>
</feature>
<dbReference type="Gene3D" id="1.10.490.10">
    <property type="entry name" value="Globins"/>
    <property type="match status" value="1"/>
</dbReference>
<dbReference type="GO" id="GO:0015671">
    <property type="term" value="P:oxygen transport"/>
    <property type="evidence" value="ECO:0007669"/>
    <property type="project" value="InterPro"/>
</dbReference>
<keyword evidence="8" id="KW-1185">Reference proteome</keyword>
<organism evidence="7 8">
    <name type="scientific">Thalassococcus profundi</name>
    <dbReference type="NCBI Taxonomy" id="2282382"/>
    <lineage>
        <taxon>Bacteria</taxon>
        <taxon>Pseudomonadati</taxon>
        <taxon>Pseudomonadota</taxon>
        <taxon>Alphaproteobacteria</taxon>
        <taxon>Rhodobacterales</taxon>
        <taxon>Roseobacteraceae</taxon>
        <taxon>Thalassococcus</taxon>
    </lineage>
</organism>
<dbReference type="AlphaFoldDB" id="A0A369TKV8"/>
<name>A0A369TKV8_9RHOB</name>
<keyword evidence="5 6" id="KW-0408">Iron</keyword>
<evidence type="ECO:0000256" key="1">
    <source>
        <dbReference type="ARBA" id="ARBA00001971"/>
    </source>
</evidence>
<gene>
    <name evidence="7" type="ORF">DU478_12180</name>
</gene>
<dbReference type="InterPro" id="IPR012292">
    <property type="entry name" value="Globin/Proto"/>
</dbReference>
<protein>
    <submittedName>
        <fullName evidence="7">Group 1 truncated hemoglobin</fullName>
    </submittedName>
</protein>
<reference evidence="7 8" key="1">
    <citation type="submission" date="2018-07" db="EMBL/GenBank/DDBJ databases">
        <title>Thalassococcus profundi sp. nov., a marine bacterium isolated from deep seawater of Okinawa Trough.</title>
        <authorList>
            <person name="Yu M."/>
        </authorList>
    </citation>
    <scope>NUCLEOTIDE SEQUENCE [LARGE SCALE GENOMIC DNA]</scope>
    <source>
        <strain evidence="7 8">WRAS1</strain>
    </source>
</reference>
<dbReference type="CDD" id="cd00454">
    <property type="entry name" value="TrHb1_N"/>
    <property type="match status" value="1"/>
</dbReference>
<evidence type="ECO:0000256" key="3">
    <source>
        <dbReference type="ARBA" id="ARBA00022617"/>
    </source>
</evidence>
<dbReference type="GO" id="GO:0046872">
    <property type="term" value="F:metal ion binding"/>
    <property type="evidence" value="ECO:0007669"/>
    <property type="project" value="UniProtKB-KW"/>
</dbReference>
<dbReference type="InterPro" id="IPR001486">
    <property type="entry name" value="Hemoglobin_trunc"/>
</dbReference>
<comment type="caution">
    <text evidence="7">The sequence shown here is derived from an EMBL/GenBank/DDBJ whole genome shotgun (WGS) entry which is preliminary data.</text>
</comment>
<dbReference type="RefSeq" id="WP_114511245.1">
    <property type="nucleotide sequence ID" value="NZ_QPMK01000008.1"/>
</dbReference>
<sequence>MTSQLARDLQSVTLYQRLGGAAGIRRIVDGAVAAHMDNPLIGHRFAPYADQPERVEEIKRHTCDFFAAGSGGPDDYRGRSMADAHRGMEIDATEYDAACDDILGTMRALHYDAPTRGEVGEILQSLKPEITHV</sequence>
<dbReference type="GO" id="GO:0020037">
    <property type="term" value="F:heme binding"/>
    <property type="evidence" value="ECO:0007669"/>
    <property type="project" value="InterPro"/>
</dbReference>
<dbReference type="InterPro" id="IPR019795">
    <property type="entry name" value="Globin_bac-like_CS"/>
</dbReference>
<evidence type="ECO:0000256" key="2">
    <source>
        <dbReference type="ARBA" id="ARBA00022448"/>
    </source>
</evidence>
<dbReference type="InterPro" id="IPR009050">
    <property type="entry name" value="Globin-like_sf"/>
</dbReference>
<accession>A0A369TKV8</accession>
<evidence type="ECO:0000256" key="4">
    <source>
        <dbReference type="ARBA" id="ARBA00022723"/>
    </source>
</evidence>
<proteinExistence type="predicted"/>
<feature type="binding site" description="distal binding residue" evidence="6">
    <location>
        <position position="85"/>
    </location>
    <ligand>
        <name>heme</name>
        <dbReference type="ChEBI" id="CHEBI:30413"/>
    </ligand>
    <ligandPart>
        <name>Fe</name>
        <dbReference type="ChEBI" id="CHEBI:18248"/>
    </ligandPart>
</feature>
<dbReference type="Pfam" id="PF01152">
    <property type="entry name" value="Bac_globin"/>
    <property type="match status" value="1"/>
</dbReference>
<dbReference type="PROSITE" id="PS01213">
    <property type="entry name" value="GLOBIN_FAM_2"/>
    <property type="match status" value="1"/>
</dbReference>
<keyword evidence="4 6" id="KW-0479">Metal-binding</keyword>